<evidence type="ECO:0000313" key="1">
    <source>
        <dbReference type="EMBL" id="MBO0512669.1"/>
    </source>
</evidence>
<dbReference type="Proteomes" id="UP000664167">
    <property type="component" value="Unassembled WGS sequence"/>
</dbReference>
<dbReference type="InterPro" id="IPR027417">
    <property type="entry name" value="P-loop_NTPase"/>
</dbReference>
<evidence type="ECO:0000313" key="2">
    <source>
        <dbReference type="Proteomes" id="UP000664167"/>
    </source>
</evidence>
<dbReference type="Gene3D" id="1.25.40.10">
    <property type="entry name" value="Tetratricopeptide repeat domain"/>
    <property type="match status" value="1"/>
</dbReference>
<dbReference type="EMBL" id="JAFLRJ010000114">
    <property type="protein sequence ID" value="MBO0512669.1"/>
    <property type="molecule type" value="Genomic_DNA"/>
</dbReference>
<sequence length="685" mass="72459">MATGAAGEAGKRSLEAAGVLVRRIAGREVPAPATDPELAAVARTIHEGVRRDPALARAWTALARAAPAGPEVRRVPALPAPTRFFTDRDGPLKDLVREAGRRADGRPRVALLHGPEGIGTSELALFLGSREAKRFPHGQIRIDLRGGSAGTALDPGAVLYRALLELGLADEEIPAAPDDRTRCFRQCVAGLKLLLVLDHAYSAAQVAPLLTAASGVFTLVVARRPLPGLDALPVPVGPLGRKDALKLLTLLAGGSVPGGAREALPGLLAECGGSPYALRVAAPWLGDGTWGTAGVPEGDPVRRAAEIGHRRLAADTARVYRLMALRAWTDIGVAAVAATVRITGTEAARHLVELADRQLLEPAGAGRYRYRPAIRRHAEAAAEREDGPAACAEAVRRAVGHHLRFALRAGLVALPQSWRTAPRARELGPGPYRDAGAAIDALSADLGNLVEAAHAAEESGDTDTVELLGHALWPYQLKAGRYEELLPALRSGARTATGRRAGQLHFQLGMALAALKDFDAAESELRAAAEAEWQAGHVRGRASAVEALGLLRLGQWRYEEAYGLFTEAGAVYDTIGDGEEGAADLPRARALVERHKGRALRGIPGRRGEALERLGEALSRFRGAGEAYNTARTLTDLAEVRLDAGEAEAALPLIDEAEAALAQERAEPHLAVLRDLRSRCVTARE</sequence>
<name>A0A939F6X2_9ACTN</name>
<dbReference type="SUPFAM" id="SSF48452">
    <property type="entry name" value="TPR-like"/>
    <property type="match status" value="1"/>
</dbReference>
<proteinExistence type="predicted"/>
<dbReference type="InterPro" id="IPR011990">
    <property type="entry name" value="TPR-like_helical_dom_sf"/>
</dbReference>
<dbReference type="AlphaFoldDB" id="A0A939F6X2"/>
<dbReference type="Gene3D" id="3.40.50.300">
    <property type="entry name" value="P-loop containing nucleotide triphosphate hydrolases"/>
    <property type="match status" value="1"/>
</dbReference>
<dbReference type="PANTHER" id="PTHR47691">
    <property type="entry name" value="REGULATOR-RELATED"/>
    <property type="match status" value="1"/>
</dbReference>
<gene>
    <name evidence="1" type="ORF">J0695_12750</name>
</gene>
<dbReference type="PANTHER" id="PTHR47691:SF3">
    <property type="entry name" value="HTH-TYPE TRANSCRIPTIONAL REGULATOR RV0890C-RELATED"/>
    <property type="match status" value="1"/>
</dbReference>
<accession>A0A939F6X2</accession>
<comment type="caution">
    <text evidence="1">The sequence shown here is derived from an EMBL/GenBank/DDBJ whole genome shotgun (WGS) entry which is preliminary data.</text>
</comment>
<keyword evidence="2" id="KW-1185">Reference proteome</keyword>
<dbReference type="RefSeq" id="WP_206962147.1">
    <property type="nucleotide sequence ID" value="NZ_BAAAJJ010000004.1"/>
</dbReference>
<dbReference type="SUPFAM" id="SSF52540">
    <property type="entry name" value="P-loop containing nucleoside triphosphate hydrolases"/>
    <property type="match status" value="1"/>
</dbReference>
<protein>
    <submittedName>
        <fullName evidence="1">Tetratricopeptide repeat protein</fullName>
    </submittedName>
</protein>
<organism evidence="1 2">
    <name type="scientific">Streptomyces beijiangensis</name>
    <dbReference type="NCBI Taxonomy" id="163361"/>
    <lineage>
        <taxon>Bacteria</taxon>
        <taxon>Bacillati</taxon>
        <taxon>Actinomycetota</taxon>
        <taxon>Actinomycetes</taxon>
        <taxon>Kitasatosporales</taxon>
        <taxon>Streptomycetaceae</taxon>
        <taxon>Streptomyces</taxon>
    </lineage>
</organism>
<reference evidence="1" key="1">
    <citation type="submission" date="2021-03" db="EMBL/GenBank/DDBJ databases">
        <title>Streptomyces poriferae sp. nov., a novel marine sponge-derived Actinobacteria species with anti-MRSA activity.</title>
        <authorList>
            <person name="Sandoval-Powers M."/>
            <person name="Kralova S."/>
            <person name="Nguyen G.-S."/>
            <person name="Fawwal D."/>
            <person name="Degnes K."/>
            <person name="Klinkenberg G."/>
            <person name="Sletta H."/>
            <person name="Wentzel A."/>
            <person name="Liles M.R."/>
        </authorList>
    </citation>
    <scope>NUCLEOTIDE SEQUENCE</scope>
    <source>
        <strain evidence="1">DSM 41794</strain>
    </source>
</reference>